<dbReference type="SUPFAM" id="SSF88946">
    <property type="entry name" value="Sigma2 domain of RNA polymerase sigma factors"/>
    <property type="match status" value="1"/>
</dbReference>
<evidence type="ECO:0000256" key="1">
    <source>
        <dbReference type="ARBA" id="ARBA00010641"/>
    </source>
</evidence>
<comment type="similarity">
    <text evidence="1">Belongs to the sigma-70 factor family. ECF subfamily.</text>
</comment>
<comment type="subunit">
    <text evidence="2">Interacts transiently with the RNA polymerase catalytic core formed by RpoA, RpoB, RpoC and RpoZ (2 alpha, 1 beta, 1 beta' and 1 omega subunit) to form the RNA polymerase holoenzyme that can initiate transcription.</text>
</comment>
<dbReference type="Pfam" id="PF08281">
    <property type="entry name" value="Sigma70_r4_2"/>
    <property type="match status" value="1"/>
</dbReference>
<dbReference type="Gene3D" id="1.10.1740.10">
    <property type="match status" value="1"/>
</dbReference>
<keyword evidence="10" id="KW-1185">Reference proteome</keyword>
<feature type="domain" description="RNA polymerase sigma-70 region 2" evidence="7">
    <location>
        <begin position="7"/>
        <end position="72"/>
    </location>
</feature>
<feature type="domain" description="RNA polymerase sigma factor 70 region 4 type 2" evidence="8">
    <location>
        <begin position="101"/>
        <end position="153"/>
    </location>
</feature>
<evidence type="ECO:0000259" key="7">
    <source>
        <dbReference type="Pfam" id="PF04542"/>
    </source>
</evidence>
<dbReference type="InterPro" id="IPR032710">
    <property type="entry name" value="NTF2-like_dom_sf"/>
</dbReference>
<evidence type="ECO:0000259" key="8">
    <source>
        <dbReference type="Pfam" id="PF08281"/>
    </source>
</evidence>
<dbReference type="Gene3D" id="1.10.10.10">
    <property type="entry name" value="Winged helix-like DNA-binding domain superfamily/Winged helix DNA-binding domain"/>
    <property type="match status" value="1"/>
</dbReference>
<dbReference type="InterPro" id="IPR013325">
    <property type="entry name" value="RNA_pol_sigma_r2"/>
</dbReference>
<dbReference type="RefSeq" id="WP_375737174.1">
    <property type="nucleotide sequence ID" value="NZ_JBCGDC010000237.1"/>
</dbReference>
<protein>
    <submittedName>
        <fullName evidence="9">Sigma-70 family RNA polymerase sigma factor</fullName>
    </submittedName>
</protein>
<reference evidence="9 10" key="1">
    <citation type="submission" date="2024-04" db="EMBL/GenBank/DDBJ databases">
        <title>Polymorphospora sp. isolated from Baiyangdian Lake in Xiong'an New Area.</title>
        <authorList>
            <person name="Zhang X."/>
            <person name="Liu J."/>
        </authorList>
    </citation>
    <scope>NUCLEOTIDE SEQUENCE [LARGE SCALE GENOMIC DNA]</scope>
    <source>
        <strain evidence="9 10">2-325</strain>
    </source>
</reference>
<evidence type="ECO:0000256" key="4">
    <source>
        <dbReference type="ARBA" id="ARBA00023082"/>
    </source>
</evidence>
<comment type="caution">
    <text evidence="9">The sequence shown here is derived from an EMBL/GenBank/DDBJ whole genome shotgun (WGS) entry which is preliminary data.</text>
</comment>
<dbReference type="SUPFAM" id="SSF54427">
    <property type="entry name" value="NTF2-like"/>
    <property type="match status" value="1"/>
</dbReference>
<dbReference type="PANTHER" id="PTHR30173:SF43">
    <property type="entry name" value="ECF RNA POLYMERASE SIGMA FACTOR SIGI-RELATED"/>
    <property type="match status" value="1"/>
</dbReference>
<keyword evidence="5" id="KW-0804">Transcription</keyword>
<evidence type="ECO:0000313" key="10">
    <source>
        <dbReference type="Proteomes" id="UP001582793"/>
    </source>
</evidence>
<name>A0ABV5D2X7_9ACTN</name>
<dbReference type="NCBIfam" id="TIGR02937">
    <property type="entry name" value="sigma70-ECF"/>
    <property type="match status" value="1"/>
</dbReference>
<feature type="region of interest" description="Disordered" evidence="6">
    <location>
        <begin position="278"/>
        <end position="316"/>
    </location>
</feature>
<dbReference type="PANTHER" id="PTHR30173">
    <property type="entry name" value="SIGMA 19 FACTOR"/>
    <property type="match status" value="1"/>
</dbReference>
<keyword evidence="3" id="KW-0805">Transcription regulation</keyword>
<evidence type="ECO:0000256" key="2">
    <source>
        <dbReference type="ARBA" id="ARBA00011344"/>
    </source>
</evidence>
<dbReference type="InterPro" id="IPR007627">
    <property type="entry name" value="RNA_pol_sigma70_r2"/>
</dbReference>
<proteinExistence type="inferred from homology"/>
<evidence type="ECO:0000256" key="6">
    <source>
        <dbReference type="SAM" id="MobiDB-lite"/>
    </source>
</evidence>
<dbReference type="EMBL" id="JBCGDC010000237">
    <property type="protein sequence ID" value="MFB6398389.1"/>
    <property type="molecule type" value="Genomic_DNA"/>
</dbReference>
<dbReference type="Proteomes" id="UP001582793">
    <property type="component" value="Unassembled WGS sequence"/>
</dbReference>
<keyword evidence="4" id="KW-0731">Sigma factor</keyword>
<sequence length="316" mass="34154">MELTDEFEAARPRLLSLAHRILGSLEDAEDAVQSTWVRAQAASHAQVQTPAAWLTTVTARLCLDQLRSRQRRAEMPLFADMLPSDKLAADEKFLRREDVSRALMVLLNQLTPAQRVAYVLHDLFRAPFGEIAVVLDTTPTNAKKLASRARQRLAGTDPASADEPAQTSGHWRIVDAFLAAARGGHIDTLITLMAPDVVRTADPAVLPEGGAIEVVGNHAVAEETRYFTDRVHASIPMLVNGTAAVVIAPGGHPLAAVTFEFKGDSIARIEIARLKRTDEVHPRRATSTSSLAPGGVEAQPHSHTMPGSGITARSLR</sequence>
<gene>
    <name evidence="9" type="ORF">AAFH96_35740</name>
</gene>
<evidence type="ECO:0000256" key="5">
    <source>
        <dbReference type="ARBA" id="ARBA00023163"/>
    </source>
</evidence>
<dbReference type="InterPro" id="IPR052704">
    <property type="entry name" value="ECF_Sigma-70_Domain"/>
</dbReference>
<dbReference type="SUPFAM" id="SSF88659">
    <property type="entry name" value="Sigma3 and sigma4 domains of RNA polymerase sigma factors"/>
    <property type="match status" value="1"/>
</dbReference>
<accession>A0ABV5D2X7</accession>
<organism evidence="9 10">
    <name type="scientific">Polymorphospora lycopeni</name>
    <dbReference type="NCBI Taxonomy" id="3140240"/>
    <lineage>
        <taxon>Bacteria</taxon>
        <taxon>Bacillati</taxon>
        <taxon>Actinomycetota</taxon>
        <taxon>Actinomycetes</taxon>
        <taxon>Micromonosporales</taxon>
        <taxon>Micromonosporaceae</taxon>
        <taxon>Polymorphospora</taxon>
    </lineage>
</organism>
<dbReference type="InterPro" id="IPR014284">
    <property type="entry name" value="RNA_pol_sigma-70_dom"/>
</dbReference>
<dbReference type="InterPro" id="IPR013324">
    <property type="entry name" value="RNA_pol_sigma_r3/r4-like"/>
</dbReference>
<evidence type="ECO:0000313" key="9">
    <source>
        <dbReference type="EMBL" id="MFB6398389.1"/>
    </source>
</evidence>
<dbReference type="InterPro" id="IPR013249">
    <property type="entry name" value="RNA_pol_sigma70_r4_t2"/>
</dbReference>
<dbReference type="Pfam" id="PF04542">
    <property type="entry name" value="Sigma70_r2"/>
    <property type="match status" value="1"/>
</dbReference>
<evidence type="ECO:0000256" key="3">
    <source>
        <dbReference type="ARBA" id="ARBA00023015"/>
    </source>
</evidence>
<dbReference type="InterPro" id="IPR036388">
    <property type="entry name" value="WH-like_DNA-bd_sf"/>
</dbReference>